<evidence type="ECO:0000313" key="1">
    <source>
        <dbReference type="EMBL" id="MEZ8056014.1"/>
    </source>
</evidence>
<evidence type="ECO:0008006" key="3">
    <source>
        <dbReference type="Google" id="ProtNLM"/>
    </source>
</evidence>
<comment type="caution">
    <text evidence="1">The sequence shown here is derived from an EMBL/GenBank/DDBJ whole genome shotgun (WGS) entry which is preliminary data.</text>
</comment>
<accession>A0ABV4KXJ7</accession>
<reference evidence="1 2" key="1">
    <citation type="submission" date="2024-06" db="EMBL/GenBank/DDBJ databases">
        <authorList>
            <person name="Steensen K."/>
            <person name="Seneca J."/>
            <person name="Bartlau N."/>
            <person name="Yu A.X."/>
            <person name="Polz M.F."/>
        </authorList>
    </citation>
    <scope>NUCLEOTIDE SEQUENCE [LARGE SCALE GENOMIC DNA]</scope>
    <source>
        <strain evidence="1 2">1F9</strain>
    </source>
</reference>
<protein>
    <recommendedName>
        <fullName evidence="3">HEPN domain-containing protein</fullName>
    </recommendedName>
</protein>
<dbReference type="EMBL" id="JBGOOL010000122">
    <property type="protein sequence ID" value="MEZ8056014.1"/>
    <property type="molecule type" value="Genomic_DNA"/>
</dbReference>
<organism evidence="1 2">
    <name type="scientific">Vibrio atlanticus</name>
    <dbReference type="NCBI Taxonomy" id="693153"/>
    <lineage>
        <taxon>Bacteria</taxon>
        <taxon>Pseudomonadati</taxon>
        <taxon>Pseudomonadota</taxon>
        <taxon>Gammaproteobacteria</taxon>
        <taxon>Vibrionales</taxon>
        <taxon>Vibrionaceae</taxon>
        <taxon>Vibrio</taxon>
    </lineage>
</organism>
<keyword evidence="2" id="KW-1185">Reference proteome</keyword>
<name>A0ABV4KXJ7_9VIBR</name>
<dbReference type="RefSeq" id="WP_102535358.1">
    <property type="nucleotide sequence ID" value="NZ_JBGOOL010000122.1"/>
</dbReference>
<evidence type="ECO:0000313" key="2">
    <source>
        <dbReference type="Proteomes" id="UP001569175"/>
    </source>
</evidence>
<proteinExistence type="predicted"/>
<sequence>MIISSKTSEKLRDLINEETEYRSGPNLVKFFNALGFNHSYGQGFPSRWKYTDDSLEAINGTPQLDKCIKAVFNPVNFISRIDELDRLIADLNQYLVFDKWQVVRNEAEISFKKLHKVKLNEGGVKSNSLSESDFLRREFSGFTISDLGLDPTVTDVLNKRVDEIEKTYSSAAYLSTILIAGSTLEGVFLGLASSYPRAFNTVKSSPKNREGKVQPFHDWTLAAFIDVAKDLELIQLDTHKFSHTLRDFRNYIHPYQQMSSGFTPREHTAKICLQVLKAAITEITLSINKLRIQGS</sequence>
<gene>
    <name evidence="1" type="ORF">ACED57_23240</name>
</gene>
<dbReference type="Proteomes" id="UP001569175">
    <property type="component" value="Unassembled WGS sequence"/>
</dbReference>